<keyword evidence="3" id="KW-1185">Reference proteome</keyword>
<proteinExistence type="predicted"/>
<name>V4HKE2_9EURY</name>
<dbReference type="Proteomes" id="UP000017840">
    <property type="component" value="Unassembled WGS sequence"/>
</dbReference>
<evidence type="ECO:0000313" key="3">
    <source>
        <dbReference type="Proteomes" id="UP000017840"/>
    </source>
</evidence>
<gene>
    <name evidence="2" type="ORF">K933_09607</name>
</gene>
<accession>V4HKE2</accession>
<dbReference type="EMBL" id="ASGZ01000029">
    <property type="protein sequence ID" value="ESP88369.1"/>
    <property type="molecule type" value="Genomic_DNA"/>
</dbReference>
<comment type="caution">
    <text evidence="2">The sequence shown here is derived from an EMBL/GenBank/DDBJ whole genome shotgun (WGS) entry which is preliminary data.</text>
</comment>
<sequence length="113" mass="12383">MIPHIVSKLDGLTADDDVRVTTTDGYEVDGTVETADSTVDEERPRDCHVYAHILISPEAADDLGAVFCYVSVLATRLEDGWTIPDVEYAADIDDSGTEEHESLGELESIERID</sequence>
<feature type="region of interest" description="Disordered" evidence="1">
    <location>
        <begin position="92"/>
        <end position="113"/>
    </location>
</feature>
<reference evidence="2 3" key="1">
    <citation type="journal article" date="2013" name="Genome Announc.">
        <title>Draft Genome Sequence of 'Candidatus Halobonum tyrrellensis' Strain G22, Isolated from the Hypersaline Waters of Lake Tyrrell, Australia.</title>
        <authorList>
            <person name="Ugalde J.A."/>
            <person name="Narasingarao P."/>
            <person name="Kuo S."/>
            <person name="Podell S."/>
            <person name="Allen E.E."/>
        </authorList>
    </citation>
    <scope>NUCLEOTIDE SEQUENCE [LARGE SCALE GENOMIC DNA]</scope>
    <source>
        <strain evidence="2 3">G22</strain>
    </source>
</reference>
<dbReference type="AlphaFoldDB" id="V4HKE2"/>
<protein>
    <submittedName>
        <fullName evidence="2">Uncharacterized protein</fullName>
    </submittedName>
</protein>
<evidence type="ECO:0000313" key="2">
    <source>
        <dbReference type="EMBL" id="ESP88369.1"/>
    </source>
</evidence>
<dbReference type="RefSeq" id="WP_023394506.1">
    <property type="nucleotide sequence ID" value="NZ_ASGZ01000029.1"/>
</dbReference>
<organism evidence="2 3">
    <name type="scientific">Candidatus Halobonum tyrrellensis G22</name>
    <dbReference type="NCBI Taxonomy" id="1324957"/>
    <lineage>
        <taxon>Archaea</taxon>
        <taxon>Methanobacteriati</taxon>
        <taxon>Methanobacteriota</taxon>
        <taxon>Stenosarchaea group</taxon>
        <taxon>Halobacteria</taxon>
        <taxon>Halobacteriales</taxon>
        <taxon>Haloferacaceae</taxon>
        <taxon>Candidatus Halobonum</taxon>
    </lineage>
</organism>
<evidence type="ECO:0000256" key="1">
    <source>
        <dbReference type="SAM" id="MobiDB-lite"/>
    </source>
</evidence>
<feature type="compositionally biased region" description="Basic and acidic residues" evidence="1">
    <location>
        <begin position="97"/>
        <end position="113"/>
    </location>
</feature>